<comment type="subcellular location">
    <subcellularLocation>
        <location evidence="1">Nucleus</location>
    </subcellularLocation>
</comment>
<dbReference type="PANTHER" id="PTHR31668">
    <property type="entry name" value="GLUCOSE TRANSPORT TRANSCRIPTION REGULATOR RGT1-RELATED-RELATED"/>
    <property type="match status" value="1"/>
</dbReference>
<evidence type="ECO:0000256" key="4">
    <source>
        <dbReference type="ARBA" id="ARBA00023015"/>
    </source>
</evidence>
<evidence type="ECO:0000259" key="8">
    <source>
        <dbReference type="SMART" id="SM00906"/>
    </source>
</evidence>
<keyword evidence="5" id="KW-0238">DNA-binding</keyword>
<keyword evidence="3" id="KW-0862">Zinc</keyword>
<dbReference type="SMART" id="SM00906">
    <property type="entry name" value="Fungal_trans"/>
    <property type="match status" value="1"/>
</dbReference>
<name>A0A8I2ZUP1_VERLO</name>
<evidence type="ECO:0000256" key="5">
    <source>
        <dbReference type="ARBA" id="ARBA00023125"/>
    </source>
</evidence>
<evidence type="ECO:0000313" key="9">
    <source>
        <dbReference type="EMBL" id="KAG7139339.1"/>
    </source>
</evidence>
<evidence type="ECO:0000256" key="6">
    <source>
        <dbReference type="ARBA" id="ARBA00023163"/>
    </source>
</evidence>
<dbReference type="Pfam" id="PF04082">
    <property type="entry name" value="Fungal_trans"/>
    <property type="match status" value="1"/>
</dbReference>
<evidence type="ECO:0000256" key="7">
    <source>
        <dbReference type="ARBA" id="ARBA00023242"/>
    </source>
</evidence>
<comment type="caution">
    <text evidence="9">The sequence shown here is derived from an EMBL/GenBank/DDBJ whole genome shotgun (WGS) entry which is preliminary data.</text>
</comment>
<protein>
    <submittedName>
        <fullName evidence="9">Sucrose utilization protein SUC1 like</fullName>
    </submittedName>
</protein>
<dbReference type="GO" id="GO:0005634">
    <property type="term" value="C:nucleus"/>
    <property type="evidence" value="ECO:0007669"/>
    <property type="project" value="UniProtKB-SubCell"/>
</dbReference>
<evidence type="ECO:0000256" key="1">
    <source>
        <dbReference type="ARBA" id="ARBA00004123"/>
    </source>
</evidence>
<dbReference type="GO" id="GO:0006351">
    <property type="term" value="P:DNA-templated transcription"/>
    <property type="evidence" value="ECO:0007669"/>
    <property type="project" value="InterPro"/>
</dbReference>
<dbReference type="InterPro" id="IPR050797">
    <property type="entry name" value="Carb_Metab_Trans_Reg"/>
</dbReference>
<organism evidence="9 10">
    <name type="scientific">Verticillium longisporum</name>
    <name type="common">Verticillium dahliae var. longisporum</name>
    <dbReference type="NCBI Taxonomy" id="100787"/>
    <lineage>
        <taxon>Eukaryota</taxon>
        <taxon>Fungi</taxon>
        <taxon>Dikarya</taxon>
        <taxon>Ascomycota</taxon>
        <taxon>Pezizomycotina</taxon>
        <taxon>Sordariomycetes</taxon>
        <taxon>Hypocreomycetidae</taxon>
        <taxon>Glomerellales</taxon>
        <taxon>Plectosphaerellaceae</taxon>
        <taxon>Verticillium</taxon>
    </lineage>
</organism>
<dbReference type="GO" id="GO:0008270">
    <property type="term" value="F:zinc ion binding"/>
    <property type="evidence" value="ECO:0007669"/>
    <property type="project" value="InterPro"/>
</dbReference>
<dbReference type="OrthoDB" id="4132249at2759"/>
<proteinExistence type="predicted"/>
<dbReference type="AlphaFoldDB" id="A0A8I2ZUP1"/>
<dbReference type="PANTHER" id="PTHR31668:SF18">
    <property type="entry name" value="MALTOSE FERMENTATION REGULATORY PROTEIN MAL13-RELATED"/>
    <property type="match status" value="1"/>
</dbReference>
<keyword evidence="7" id="KW-0539">Nucleus</keyword>
<keyword evidence="2" id="KW-0479">Metal-binding</keyword>
<sequence length="317" mass="35409">MDPGCLLSKLALPQGLVSPSLGKFFAAMSAAVIVQLNLTDPNVDGLDVAQTSGQVLSMRLADKYISQCFAGRHDRSYIKDADEWTIMESFFIFSYYGNCNTSKQAWYHLREAISFALALGLNREESYSDPSLEVNERRRRLYWLLFITERAYCLQHRTTPILRASIALPRIYDGADEPTLSGFVKLARLFNTIDSYFVCSWSEGYLKGSNDSVARLLDPDQFSTMSLASIIDETQRVDVAVTLCWLRTLVCQLQIRSNESHGRGAATSVRAAARDLLNCFSAARLEILGSHGIGMEQKISILQVFSATYCPGNHQNN</sequence>
<evidence type="ECO:0000256" key="2">
    <source>
        <dbReference type="ARBA" id="ARBA00022723"/>
    </source>
</evidence>
<keyword evidence="6" id="KW-0804">Transcription</keyword>
<gene>
    <name evidence="9" type="ORF">HYQ45_003645</name>
</gene>
<feature type="domain" description="Xylanolytic transcriptional activator regulatory" evidence="8">
    <location>
        <begin position="105"/>
        <end position="175"/>
    </location>
</feature>
<evidence type="ECO:0000313" key="10">
    <source>
        <dbReference type="Proteomes" id="UP000689129"/>
    </source>
</evidence>
<evidence type="ECO:0000256" key="3">
    <source>
        <dbReference type="ARBA" id="ARBA00022833"/>
    </source>
</evidence>
<reference evidence="9" key="1">
    <citation type="journal article" date="2021" name="Mol. Plant Pathol.">
        <title>A 20-kb lineage-specific genomic region tames virulence in pathogenic amphidiploid Verticillium longisporum.</title>
        <authorList>
            <person name="Harting R."/>
            <person name="Starke J."/>
            <person name="Kusch H."/>
            <person name="Poggeler S."/>
            <person name="Maurus I."/>
            <person name="Schluter R."/>
            <person name="Landesfeind M."/>
            <person name="Bulla I."/>
            <person name="Nowrousian M."/>
            <person name="de Jonge R."/>
            <person name="Stahlhut G."/>
            <person name="Hoff K.J."/>
            <person name="Asshauer K.P."/>
            <person name="Thurmer A."/>
            <person name="Stanke M."/>
            <person name="Daniel R."/>
            <person name="Morgenstern B."/>
            <person name="Thomma B.P.H.J."/>
            <person name="Kronstad J.W."/>
            <person name="Braus-Stromeyer S.A."/>
            <person name="Braus G.H."/>
        </authorList>
    </citation>
    <scope>NUCLEOTIDE SEQUENCE</scope>
    <source>
        <strain evidence="9">Vl32</strain>
    </source>
</reference>
<keyword evidence="4" id="KW-0805">Transcription regulation</keyword>
<dbReference type="GO" id="GO:0003677">
    <property type="term" value="F:DNA binding"/>
    <property type="evidence" value="ECO:0007669"/>
    <property type="project" value="UniProtKB-KW"/>
</dbReference>
<dbReference type="CDD" id="cd12148">
    <property type="entry name" value="fungal_TF_MHR"/>
    <property type="match status" value="1"/>
</dbReference>
<dbReference type="InterPro" id="IPR007219">
    <property type="entry name" value="XnlR_reg_dom"/>
</dbReference>
<dbReference type="EMBL" id="JAEMWZ010000059">
    <property type="protein sequence ID" value="KAG7139339.1"/>
    <property type="molecule type" value="Genomic_DNA"/>
</dbReference>
<dbReference type="Proteomes" id="UP000689129">
    <property type="component" value="Unassembled WGS sequence"/>
</dbReference>
<accession>A0A8I2ZUP1</accession>